<feature type="non-terminal residue" evidence="2">
    <location>
        <position position="1"/>
    </location>
</feature>
<sequence length="51" mass="5422">GISRVPVSSHKAASTVFESTRNRGIPAGDSDNSGFDLEPRSMYLLVEDAAL</sequence>
<dbReference type="Proteomes" id="UP000287651">
    <property type="component" value="Unassembled WGS sequence"/>
</dbReference>
<accession>A0A426Z3G2</accession>
<organism evidence="2 3">
    <name type="scientific">Ensete ventricosum</name>
    <name type="common">Abyssinian banana</name>
    <name type="synonym">Musa ensete</name>
    <dbReference type="NCBI Taxonomy" id="4639"/>
    <lineage>
        <taxon>Eukaryota</taxon>
        <taxon>Viridiplantae</taxon>
        <taxon>Streptophyta</taxon>
        <taxon>Embryophyta</taxon>
        <taxon>Tracheophyta</taxon>
        <taxon>Spermatophyta</taxon>
        <taxon>Magnoliopsida</taxon>
        <taxon>Liliopsida</taxon>
        <taxon>Zingiberales</taxon>
        <taxon>Musaceae</taxon>
        <taxon>Ensete</taxon>
    </lineage>
</organism>
<dbReference type="EMBL" id="AMZH03008639">
    <property type="protein sequence ID" value="RRT58519.1"/>
    <property type="molecule type" value="Genomic_DNA"/>
</dbReference>
<protein>
    <submittedName>
        <fullName evidence="2">Uncharacterized protein</fullName>
    </submittedName>
</protein>
<name>A0A426Z3G2_ENSVE</name>
<proteinExistence type="predicted"/>
<dbReference type="AlphaFoldDB" id="A0A426Z3G2"/>
<reference evidence="2 3" key="1">
    <citation type="journal article" date="2014" name="Agronomy (Basel)">
        <title>A Draft Genome Sequence for Ensete ventricosum, the Drought-Tolerant Tree Against Hunger.</title>
        <authorList>
            <person name="Harrison J."/>
            <person name="Moore K.A."/>
            <person name="Paszkiewicz K."/>
            <person name="Jones T."/>
            <person name="Grant M."/>
            <person name="Ambacheew D."/>
            <person name="Muzemil S."/>
            <person name="Studholme D.J."/>
        </authorList>
    </citation>
    <scope>NUCLEOTIDE SEQUENCE [LARGE SCALE GENOMIC DNA]</scope>
</reference>
<feature type="region of interest" description="Disordered" evidence="1">
    <location>
        <begin position="1"/>
        <end position="37"/>
    </location>
</feature>
<evidence type="ECO:0000313" key="2">
    <source>
        <dbReference type="EMBL" id="RRT58519.1"/>
    </source>
</evidence>
<gene>
    <name evidence="2" type="ORF">B296_00029811</name>
</gene>
<comment type="caution">
    <text evidence="2">The sequence shown here is derived from an EMBL/GenBank/DDBJ whole genome shotgun (WGS) entry which is preliminary data.</text>
</comment>
<evidence type="ECO:0000313" key="3">
    <source>
        <dbReference type="Proteomes" id="UP000287651"/>
    </source>
</evidence>
<evidence type="ECO:0000256" key="1">
    <source>
        <dbReference type="SAM" id="MobiDB-lite"/>
    </source>
</evidence>